<dbReference type="Proteomes" id="UP001314169">
    <property type="component" value="Chromosome 9"/>
</dbReference>
<evidence type="ECO:0000313" key="2">
    <source>
        <dbReference type="EMBL" id="CAK6448975.1"/>
    </source>
</evidence>
<protein>
    <submittedName>
        <fullName evidence="2">Uncharacterized protein</fullName>
    </submittedName>
</protein>
<name>A0ABP0AI18_PIPNA</name>
<gene>
    <name evidence="2" type="ORF">MPIPNATIZW_LOCUS17281</name>
</gene>
<feature type="compositionally biased region" description="Polar residues" evidence="1">
    <location>
        <begin position="1"/>
        <end position="38"/>
    </location>
</feature>
<proteinExistence type="predicted"/>
<keyword evidence="3" id="KW-1185">Reference proteome</keyword>
<evidence type="ECO:0000313" key="3">
    <source>
        <dbReference type="Proteomes" id="UP001314169"/>
    </source>
</evidence>
<organism evidence="2 3">
    <name type="scientific">Pipistrellus nathusii</name>
    <name type="common">Nathusius' pipistrelle</name>
    <dbReference type="NCBI Taxonomy" id="59473"/>
    <lineage>
        <taxon>Eukaryota</taxon>
        <taxon>Metazoa</taxon>
        <taxon>Chordata</taxon>
        <taxon>Craniata</taxon>
        <taxon>Vertebrata</taxon>
        <taxon>Euteleostomi</taxon>
        <taxon>Mammalia</taxon>
        <taxon>Eutheria</taxon>
        <taxon>Laurasiatheria</taxon>
        <taxon>Chiroptera</taxon>
        <taxon>Yangochiroptera</taxon>
        <taxon>Vespertilionidae</taxon>
        <taxon>Pipistrellus</taxon>
    </lineage>
</organism>
<feature type="region of interest" description="Disordered" evidence="1">
    <location>
        <begin position="1"/>
        <end position="51"/>
    </location>
</feature>
<reference evidence="2" key="1">
    <citation type="submission" date="2023-12" db="EMBL/GenBank/DDBJ databases">
        <authorList>
            <person name="Brown T."/>
        </authorList>
    </citation>
    <scope>NUCLEOTIDE SEQUENCE</scope>
</reference>
<sequence>MSNSDQGTKWTSSSHGALNKTANSSPMTFPRTMSSLRTGSPVFGTGQRSYQPGMLKITSNELDHCPAAALHPKREKLTGPTMLPAAGEISGKYWDEHKRVSEMLG</sequence>
<dbReference type="EMBL" id="OY882866">
    <property type="protein sequence ID" value="CAK6448975.1"/>
    <property type="molecule type" value="Genomic_DNA"/>
</dbReference>
<evidence type="ECO:0000256" key="1">
    <source>
        <dbReference type="SAM" id="MobiDB-lite"/>
    </source>
</evidence>
<accession>A0ABP0AI18</accession>